<dbReference type="Gene3D" id="3.40.50.1820">
    <property type="entry name" value="alpha/beta hydrolase"/>
    <property type="match status" value="1"/>
</dbReference>
<feature type="non-terminal residue" evidence="3">
    <location>
        <position position="1"/>
    </location>
</feature>
<dbReference type="AlphaFoldDB" id="A0AAV5WZV8"/>
<dbReference type="InterPro" id="IPR013094">
    <property type="entry name" value="AB_hydrolase_3"/>
</dbReference>
<dbReference type="GO" id="GO:0005829">
    <property type="term" value="C:cytosol"/>
    <property type="evidence" value="ECO:0007669"/>
    <property type="project" value="TreeGrafter"/>
</dbReference>
<feature type="region of interest" description="Disordered" evidence="1">
    <location>
        <begin position="35"/>
        <end position="59"/>
    </location>
</feature>
<dbReference type="PANTHER" id="PTHR23025:SF3">
    <property type="entry name" value="HORMONE-SENSITIVE LIPASE"/>
    <property type="match status" value="1"/>
</dbReference>
<dbReference type="EMBL" id="BTSY01000007">
    <property type="protein sequence ID" value="GMT36308.1"/>
    <property type="molecule type" value="Genomic_DNA"/>
</dbReference>
<proteinExistence type="predicted"/>
<evidence type="ECO:0000313" key="3">
    <source>
        <dbReference type="EMBL" id="GMT36308.1"/>
    </source>
</evidence>
<evidence type="ECO:0000256" key="1">
    <source>
        <dbReference type="SAM" id="MobiDB-lite"/>
    </source>
</evidence>
<evidence type="ECO:0000313" key="4">
    <source>
        <dbReference type="Proteomes" id="UP001432322"/>
    </source>
</evidence>
<name>A0AAV5WZV8_9BILA</name>
<reference evidence="3" key="1">
    <citation type="submission" date="2023-10" db="EMBL/GenBank/DDBJ databases">
        <title>Genome assembly of Pristionchus species.</title>
        <authorList>
            <person name="Yoshida K."/>
            <person name="Sommer R.J."/>
        </authorList>
    </citation>
    <scope>NUCLEOTIDE SEQUENCE</scope>
    <source>
        <strain evidence="3">RS5133</strain>
    </source>
</reference>
<protein>
    <recommendedName>
        <fullName evidence="2">Alpha/beta hydrolase fold-3 domain-containing protein</fullName>
    </recommendedName>
</protein>
<feature type="domain" description="Alpha/beta hydrolase fold-3" evidence="2">
    <location>
        <begin position="56"/>
        <end position="135"/>
    </location>
</feature>
<gene>
    <name evidence="3" type="ORF">PFISCL1PPCAC_27605</name>
</gene>
<dbReference type="GO" id="GO:0019433">
    <property type="term" value="P:triglyceride catabolic process"/>
    <property type="evidence" value="ECO:0007669"/>
    <property type="project" value="TreeGrafter"/>
</dbReference>
<dbReference type="GO" id="GO:0004806">
    <property type="term" value="F:triacylglycerol lipase activity"/>
    <property type="evidence" value="ECO:0007669"/>
    <property type="project" value="TreeGrafter"/>
</dbReference>
<dbReference type="Proteomes" id="UP001432322">
    <property type="component" value="Unassembled WGS sequence"/>
</dbReference>
<dbReference type="InterPro" id="IPR029058">
    <property type="entry name" value="AB_hydrolase_fold"/>
</dbReference>
<dbReference type="PANTHER" id="PTHR23025">
    <property type="entry name" value="TRIACYLGLYCEROL LIPASE"/>
    <property type="match status" value="1"/>
</dbReference>
<accession>A0AAV5WZV8</accession>
<comment type="caution">
    <text evidence="3">The sequence shown here is derived from an EMBL/GenBank/DDBJ whole genome shotgun (WGS) entry which is preliminary data.</text>
</comment>
<organism evidence="3 4">
    <name type="scientific">Pristionchus fissidentatus</name>
    <dbReference type="NCBI Taxonomy" id="1538716"/>
    <lineage>
        <taxon>Eukaryota</taxon>
        <taxon>Metazoa</taxon>
        <taxon>Ecdysozoa</taxon>
        <taxon>Nematoda</taxon>
        <taxon>Chromadorea</taxon>
        <taxon>Rhabditida</taxon>
        <taxon>Rhabditina</taxon>
        <taxon>Diplogasteromorpha</taxon>
        <taxon>Diplogasteroidea</taxon>
        <taxon>Neodiplogasteridae</taxon>
        <taxon>Pristionchus</taxon>
    </lineage>
</organism>
<dbReference type="SUPFAM" id="SSF53474">
    <property type="entry name" value="alpha/beta-Hydrolases"/>
    <property type="match status" value="1"/>
</dbReference>
<keyword evidence="4" id="KW-1185">Reference proteome</keyword>
<evidence type="ECO:0000259" key="2">
    <source>
        <dbReference type="Pfam" id="PF07859"/>
    </source>
</evidence>
<dbReference type="GO" id="GO:0004771">
    <property type="term" value="F:sterol ester esterase activity"/>
    <property type="evidence" value="ECO:0007669"/>
    <property type="project" value="TreeGrafter"/>
</dbReference>
<dbReference type="Pfam" id="PF07859">
    <property type="entry name" value="Abhydrolase_3"/>
    <property type="match status" value="1"/>
</dbReference>
<sequence>THKRSLSQNLVDTAALAAGHALDNLSDWLDRPTEKQKLERVQSTRSQNYQSEEEQIEQKKNVLEELSSSDVPRDPLISPMYATDEMLRQLPPCYLVGCHLDPLLDDSIAFARKLREAGGQVRSLDLLPSVPHGFLNFTLMSPECRDGAKLCLLRIKQALGIVPDA</sequence>